<keyword evidence="3" id="KW-1185">Reference proteome</keyword>
<dbReference type="Pfam" id="PF06902">
    <property type="entry name" value="Fer4_19"/>
    <property type="match status" value="1"/>
</dbReference>
<comment type="caution">
    <text evidence="2">The sequence shown here is derived from an EMBL/GenBank/DDBJ whole genome shotgun (WGS) entry which is preliminary data.</text>
</comment>
<feature type="domain" description="Divergent 4Fe-4S mono-cluster" evidence="1">
    <location>
        <begin position="8"/>
        <end position="68"/>
    </location>
</feature>
<name>A0A2S7KPH4_9FLAO</name>
<proteinExistence type="predicted"/>
<evidence type="ECO:0000259" key="1">
    <source>
        <dbReference type="Pfam" id="PF06902"/>
    </source>
</evidence>
<dbReference type="AlphaFoldDB" id="A0A2S7KPH4"/>
<gene>
    <name evidence="2" type="ORF">BST85_06175</name>
</gene>
<dbReference type="RefSeq" id="WP_104812459.1">
    <property type="nucleotide sequence ID" value="NZ_MQUB01000001.1"/>
</dbReference>
<accession>A0A2S7KPH4</accession>
<sequence>MEDAKNVYSNSEIKVTYHPGKCIHSGKCYQGLSEVFRSSVIPWVKLDAAESDHIIEQIRKCPSGALQFERLGSLSEVK</sequence>
<dbReference type="EMBL" id="MQUB01000001">
    <property type="protein sequence ID" value="PQB04534.1"/>
    <property type="molecule type" value="Genomic_DNA"/>
</dbReference>
<dbReference type="OrthoDB" id="9795032at2"/>
<evidence type="ECO:0000313" key="3">
    <source>
        <dbReference type="Proteomes" id="UP000239800"/>
    </source>
</evidence>
<reference evidence="2 3" key="1">
    <citation type="submission" date="2016-11" db="EMBL/GenBank/DDBJ databases">
        <title>Trade-off between light-utilization and light-protection in marine flavobacteria.</title>
        <authorList>
            <person name="Kumagai Y."/>
        </authorList>
    </citation>
    <scope>NUCLEOTIDE SEQUENCE [LARGE SCALE GENOMIC DNA]</scope>
    <source>
        <strain evidence="2 3">NBRC 107741</strain>
    </source>
</reference>
<protein>
    <submittedName>
        <fullName evidence="2">(4Fe-4S)-binding protein</fullName>
    </submittedName>
</protein>
<evidence type="ECO:0000313" key="2">
    <source>
        <dbReference type="EMBL" id="PQB04534.1"/>
    </source>
</evidence>
<dbReference type="InterPro" id="IPR010693">
    <property type="entry name" value="Divergent_4Fe-4S_mono-cluster"/>
</dbReference>
<organism evidence="2 3">
    <name type="scientific">Aureitalea marina</name>
    <dbReference type="NCBI Taxonomy" id="930804"/>
    <lineage>
        <taxon>Bacteria</taxon>
        <taxon>Pseudomonadati</taxon>
        <taxon>Bacteroidota</taxon>
        <taxon>Flavobacteriia</taxon>
        <taxon>Flavobacteriales</taxon>
        <taxon>Flavobacteriaceae</taxon>
        <taxon>Aureitalea</taxon>
    </lineage>
</organism>
<dbReference type="Proteomes" id="UP000239800">
    <property type="component" value="Unassembled WGS sequence"/>
</dbReference>